<dbReference type="AlphaFoldDB" id="A0AAX4IZ94"/>
<dbReference type="InterPro" id="IPR024222">
    <property type="entry name" value="Ten1_fungal"/>
</dbReference>
<keyword evidence="2" id="KW-1185">Reference proteome</keyword>
<dbReference type="GO" id="GO:1990879">
    <property type="term" value="C:CST complex"/>
    <property type="evidence" value="ECO:0007669"/>
    <property type="project" value="InterPro"/>
</dbReference>
<proteinExistence type="predicted"/>
<dbReference type="Gene3D" id="2.40.50.140">
    <property type="entry name" value="Nucleic acid-binding proteins"/>
    <property type="match status" value="1"/>
</dbReference>
<dbReference type="GeneID" id="87950041"/>
<dbReference type="GO" id="GO:0016233">
    <property type="term" value="P:telomere capping"/>
    <property type="evidence" value="ECO:0007669"/>
    <property type="project" value="InterPro"/>
</dbReference>
<reference evidence="2" key="1">
    <citation type="journal article" date="2023" name="bioRxiv">
        <title>Complete genome of the Medicago anthracnose fungus, Colletotrichum destructivum, reveals a mini-chromosome-like region within a core chromosome.</title>
        <authorList>
            <person name="Lapalu N."/>
            <person name="Simon A."/>
            <person name="Lu A."/>
            <person name="Plaumann P.-L."/>
            <person name="Amselem J."/>
            <person name="Pigne S."/>
            <person name="Auger A."/>
            <person name="Koch C."/>
            <person name="Dallery J.-F."/>
            <person name="O'Connell R.J."/>
        </authorList>
    </citation>
    <scope>NUCLEOTIDE SEQUENCE [LARGE SCALE GENOMIC DNA]</scope>
    <source>
        <strain evidence="2">CBS 520.97</strain>
    </source>
</reference>
<dbReference type="GO" id="GO:0043047">
    <property type="term" value="F:single-stranded telomeric DNA binding"/>
    <property type="evidence" value="ECO:0007669"/>
    <property type="project" value="InterPro"/>
</dbReference>
<protein>
    <submittedName>
        <fullName evidence="1">Nucleic acid-binding, CST complex subunit Ten1, fungal</fullName>
    </submittedName>
</protein>
<dbReference type="KEGG" id="cdet:87950041"/>
<dbReference type="Proteomes" id="UP001322277">
    <property type="component" value="Chromosome 9"/>
</dbReference>
<sequence>MRHHPFRCKRRLKHTALARLNSLVAMSRGPLPSQLCLLSDLSSKSPGEKVRFLGCVTSYLTQSAVLTLEHGFPKESNTIALVDIRLLLGIVKSSQTQIGEWVNVVGYVTPPPPGTRAKGTTRGPQKVAIQALVLWSAGPLDLQRYENSFATT</sequence>
<dbReference type="EMBL" id="CP137313">
    <property type="protein sequence ID" value="WQF88527.1"/>
    <property type="molecule type" value="Genomic_DNA"/>
</dbReference>
<organism evidence="1 2">
    <name type="scientific">Colletotrichum destructivum</name>
    <dbReference type="NCBI Taxonomy" id="34406"/>
    <lineage>
        <taxon>Eukaryota</taxon>
        <taxon>Fungi</taxon>
        <taxon>Dikarya</taxon>
        <taxon>Ascomycota</taxon>
        <taxon>Pezizomycotina</taxon>
        <taxon>Sordariomycetes</taxon>
        <taxon>Hypocreomycetidae</taxon>
        <taxon>Glomerellales</taxon>
        <taxon>Glomerellaceae</taxon>
        <taxon>Colletotrichum</taxon>
        <taxon>Colletotrichum destructivum species complex</taxon>
    </lineage>
</organism>
<accession>A0AAX4IZ94</accession>
<dbReference type="InterPro" id="IPR012340">
    <property type="entry name" value="NA-bd_OB-fold"/>
</dbReference>
<gene>
    <name evidence="1" type="ORF">CDEST_13541</name>
</gene>
<evidence type="ECO:0000313" key="2">
    <source>
        <dbReference type="Proteomes" id="UP001322277"/>
    </source>
</evidence>
<dbReference type="RefSeq" id="XP_062785748.1">
    <property type="nucleotide sequence ID" value="XM_062929697.1"/>
</dbReference>
<evidence type="ECO:0000313" key="1">
    <source>
        <dbReference type="EMBL" id="WQF88527.1"/>
    </source>
</evidence>
<name>A0AAX4IZ94_9PEZI</name>
<dbReference type="Pfam" id="PF12658">
    <property type="entry name" value="Ten1"/>
    <property type="match status" value="1"/>
</dbReference>